<proteinExistence type="predicted"/>
<keyword evidence="4" id="KW-0808">Transferase</keyword>
<keyword evidence="1" id="KW-0812">Transmembrane</keyword>
<dbReference type="InterPro" id="IPR001173">
    <property type="entry name" value="Glyco_trans_2-like"/>
</dbReference>
<dbReference type="GO" id="GO:0016740">
    <property type="term" value="F:transferase activity"/>
    <property type="evidence" value="ECO:0007669"/>
    <property type="project" value="UniProtKB-KW"/>
</dbReference>
<dbReference type="PANTHER" id="PTHR22916">
    <property type="entry name" value="GLYCOSYLTRANSFERASE"/>
    <property type="match status" value="1"/>
</dbReference>
<evidence type="ECO:0000256" key="1">
    <source>
        <dbReference type="SAM" id="Phobius"/>
    </source>
</evidence>
<dbReference type="SUPFAM" id="SSF53448">
    <property type="entry name" value="Nucleotide-diphospho-sugar transferases"/>
    <property type="match status" value="1"/>
</dbReference>
<dbReference type="EMBL" id="QZJW01000044">
    <property type="protein sequence ID" value="RJO60537.1"/>
    <property type="molecule type" value="Genomic_DNA"/>
</dbReference>
<dbReference type="CDD" id="cd02440">
    <property type="entry name" value="AdoMet_MTases"/>
    <property type="match status" value="1"/>
</dbReference>
<comment type="caution">
    <text evidence="4">The sequence shown here is derived from an EMBL/GenBank/DDBJ whole genome shotgun (WGS) entry which is preliminary data.</text>
</comment>
<dbReference type="Pfam" id="PF00535">
    <property type="entry name" value="Glycos_transf_2"/>
    <property type="match status" value="1"/>
</dbReference>
<evidence type="ECO:0000259" key="2">
    <source>
        <dbReference type="Pfam" id="PF00535"/>
    </source>
</evidence>
<keyword evidence="1" id="KW-1133">Transmembrane helix</keyword>
<sequence length="497" mass="57399">MTKILTEKYLKRPVDKRMVKIIDEHFPKSEVILDLGCGSGLYGKYLSLKSKKVIGLDNDKDLCKKAKSTQYYDNVVCEDVLDLEKLLSNVDGIFCSELLEHIDNNSLIPVLKKMEVVCGVNGKIIITVPNPLSPHFKLDFSHVLKYNIFSFLRILNRSDYFQYKMYPIGFSEYNLKLRKYRVLNLLSKRAAILSPTVLYVGERLKDGRQTSPEKNLSLDGQKKESILVSVVVPTLNSSTTISKCLESIKKQTYKNIEIIVVDHEKSVDDTTQIAKEYTNKVFIKGIERCIQRNFGGEKAKGEYILFIDSDMELSENVVKSCVEKMTGKTKGIIIPEESFGEGFWARCKNLERSFYVGVDWMEGARFFRRKEFLKVGGYNEELISGEDWDLSQKIEALGRLDRVESVIYHNEGKISLLRTIRKKFYYSSHFDNYIKTNTNKEKSKKQTNLFLRYKLYFSKPKKLLRNPVLGFGMIFMKTCEFSFGGAGFMLKRLNLRK</sequence>
<dbReference type="Gene3D" id="3.90.550.10">
    <property type="entry name" value="Spore Coat Polysaccharide Biosynthesis Protein SpsA, Chain A"/>
    <property type="match status" value="1"/>
</dbReference>
<feature type="domain" description="Methyltransferase" evidence="3">
    <location>
        <begin position="32"/>
        <end position="118"/>
    </location>
</feature>
<organism evidence="4 5">
    <name type="scientific">candidate division WS5 bacterium</name>
    <dbReference type="NCBI Taxonomy" id="2093353"/>
    <lineage>
        <taxon>Bacteria</taxon>
        <taxon>candidate division WS5</taxon>
    </lineage>
</organism>
<dbReference type="InterPro" id="IPR041698">
    <property type="entry name" value="Methyltransf_25"/>
</dbReference>
<evidence type="ECO:0000259" key="3">
    <source>
        <dbReference type="Pfam" id="PF13649"/>
    </source>
</evidence>
<dbReference type="AlphaFoldDB" id="A0A419DBV0"/>
<protein>
    <submittedName>
        <fullName evidence="4">Glycosyltransferase</fullName>
    </submittedName>
</protein>
<name>A0A419DBV0_9BACT</name>
<dbReference type="PANTHER" id="PTHR22916:SF66">
    <property type="entry name" value="BETA-1,3-GALACTOSYLTRANSFERASE-RELATED"/>
    <property type="match status" value="1"/>
</dbReference>
<dbReference type="Gene3D" id="3.40.50.150">
    <property type="entry name" value="Vaccinia Virus protein VP39"/>
    <property type="match status" value="1"/>
</dbReference>
<reference evidence="4 5" key="1">
    <citation type="journal article" date="2017" name="ISME J.">
        <title>Energy and carbon metabolisms in a deep terrestrial subsurface fluid microbial community.</title>
        <authorList>
            <person name="Momper L."/>
            <person name="Jungbluth S.P."/>
            <person name="Lee M.D."/>
            <person name="Amend J.P."/>
        </authorList>
    </citation>
    <scope>NUCLEOTIDE SEQUENCE [LARGE SCALE GENOMIC DNA]</scope>
    <source>
        <strain evidence="4">SURF_29</strain>
    </source>
</reference>
<evidence type="ECO:0000313" key="5">
    <source>
        <dbReference type="Proteomes" id="UP000285655"/>
    </source>
</evidence>
<evidence type="ECO:0000313" key="4">
    <source>
        <dbReference type="EMBL" id="RJO60537.1"/>
    </source>
</evidence>
<keyword evidence="1" id="KW-0472">Membrane</keyword>
<dbReference type="Pfam" id="PF13649">
    <property type="entry name" value="Methyltransf_25"/>
    <property type="match status" value="1"/>
</dbReference>
<dbReference type="SUPFAM" id="SSF53335">
    <property type="entry name" value="S-adenosyl-L-methionine-dependent methyltransferases"/>
    <property type="match status" value="1"/>
</dbReference>
<dbReference type="InterPro" id="IPR029044">
    <property type="entry name" value="Nucleotide-diphossugar_trans"/>
</dbReference>
<gene>
    <name evidence="4" type="ORF">C4544_05020</name>
</gene>
<feature type="transmembrane region" description="Helical" evidence="1">
    <location>
        <begin position="468"/>
        <end position="490"/>
    </location>
</feature>
<accession>A0A419DBV0</accession>
<feature type="domain" description="Glycosyltransferase 2-like" evidence="2">
    <location>
        <begin position="229"/>
        <end position="335"/>
    </location>
</feature>
<dbReference type="Proteomes" id="UP000285655">
    <property type="component" value="Unassembled WGS sequence"/>
</dbReference>
<dbReference type="InterPro" id="IPR029063">
    <property type="entry name" value="SAM-dependent_MTases_sf"/>
</dbReference>